<proteinExistence type="predicted"/>
<reference evidence="3" key="1">
    <citation type="submission" date="2017-04" db="EMBL/GenBank/DDBJ databases">
        <title>Population genomics of picophytoplankton unveils novel chromosome hypervariability.</title>
        <authorList>
            <consortium name="DOE Joint Genome Institute"/>
            <person name="Blanc-Mathieu R."/>
            <person name="Krasovec M."/>
            <person name="Hebrard M."/>
            <person name="Yau S."/>
            <person name="Desgranges E."/>
            <person name="Martin J."/>
            <person name="Schackwitz W."/>
            <person name="Kuo A."/>
            <person name="Salin G."/>
            <person name="Donnadieu C."/>
            <person name="Desdevises Y."/>
            <person name="Sanchez-Ferandin S."/>
            <person name="Moreau H."/>
            <person name="Rivals E."/>
            <person name="Grigoriev I.V."/>
            <person name="Grimsley N."/>
            <person name="Eyre-Walker A."/>
            <person name="Piganeau G."/>
        </authorList>
    </citation>
    <scope>NUCLEOTIDE SEQUENCE [LARGE SCALE GENOMIC DNA]</scope>
    <source>
        <strain evidence="3">RCC 1115</strain>
    </source>
</reference>
<dbReference type="AlphaFoldDB" id="A0A1Y5IGG0"/>
<dbReference type="EMBL" id="KZ155774">
    <property type="protein sequence ID" value="OUS48601.1"/>
    <property type="molecule type" value="Genomic_DNA"/>
</dbReference>
<name>A0A1Y5IGG0_OSTTA</name>
<accession>A0A1Y5IGG0</accession>
<gene>
    <name evidence="3" type="ORF">BE221DRAFT_172370</name>
</gene>
<feature type="region of interest" description="Disordered" evidence="2">
    <location>
        <begin position="325"/>
        <end position="358"/>
    </location>
</feature>
<evidence type="ECO:0000256" key="2">
    <source>
        <dbReference type="SAM" id="MobiDB-lite"/>
    </source>
</evidence>
<feature type="region of interest" description="Disordered" evidence="2">
    <location>
        <begin position="44"/>
        <end position="108"/>
    </location>
</feature>
<feature type="coiled-coil region" evidence="1">
    <location>
        <begin position="399"/>
        <end position="433"/>
    </location>
</feature>
<evidence type="ECO:0000256" key="1">
    <source>
        <dbReference type="SAM" id="Coils"/>
    </source>
</evidence>
<feature type="compositionally biased region" description="Low complexity" evidence="2">
    <location>
        <begin position="72"/>
        <end position="86"/>
    </location>
</feature>
<feature type="region of interest" description="Disordered" evidence="2">
    <location>
        <begin position="207"/>
        <end position="309"/>
    </location>
</feature>
<evidence type="ECO:0000313" key="3">
    <source>
        <dbReference type="EMBL" id="OUS48601.1"/>
    </source>
</evidence>
<sequence length="621" mass="65924">MADENETKGVFARFGFGGKKVTKAKLGMESSFYFDEATKTWVDRSGASGTGGDSASGTASQAPPMAPPMAPIPTTTGPPGNTFGGPETTGGVGVGSQSGSPRVGGGPPRQRYVDVFARDGGTTSGPAVSAPVSAFVPSAAPIGAGFGGAPAPGMSFFVPAPPPAEEREVDAHEAPLELLRPTASATEEEMKSENVAPIIPAVDALEQPARTSEPAVEAESSVPSETPYPESEALDAFGGGASDWASEQTGAGVASDWAIDQTDGGANDWVTEQATDQDQGVRWDAPESAQAESAGALWESQTQDWLQHEAAAAPYPVEEEVGAPEAVETQHISAPEPSSEEAHADAAGEAQASWEGYEGHEDYDYDPRWKWDENKNEWYWDGGDDDENWIERATHDAEVQELRSTIEATTTELEDVKLNRDAVADELAQALRRETELCAKVETLEVELASRAPEAASAEAVNEAFERGKEQGYQEGYAAGSAEAQEELADLLVCLGQEGRRVEKLRDMLAETGADMDAILAEFEAEEDEQIANLVAGEHDGAKVDTNDVSLDQIDDVDLSGLPEISPTMKAMAAEIDTPERFRDFRVSSNLSADADEFILPTPPKAKNRGERNLQEAFELA</sequence>
<feature type="compositionally biased region" description="Gly residues" evidence="2">
    <location>
        <begin position="87"/>
        <end position="107"/>
    </location>
</feature>
<organism evidence="3">
    <name type="scientific">Ostreococcus tauri</name>
    <name type="common">Marine green alga</name>
    <dbReference type="NCBI Taxonomy" id="70448"/>
    <lineage>
        <taxon>Eukaryota</taxon>
        <taxon>Viridiplantae</taxon>
        <taxon>Chlorophyta</taxon>
        <taxon>Mamiellophyceae</taxon>
        <taxon>Mamiellales</taxon>
        <taxon>Bathycoccaceae</taxon>
        <taxon>Ostreococcus</taxon>
    </lineage>
</organism>
<dbReference type="Proteomes" id="UP000195557">
    <property type="component" value="Unassembled WGS sequence"/>
</dbReference>
<keyword evidence="1" id="KW-0175">Coiled coil</keyword>
<evidence type="ECO:0008006" key="4">
    <source>
        <dbReference type="Google" id="ProtNLM"/>
    </source>
</evidence>
<feature type="region of interest" description="Disordered" evidence="2">
    <location>
        <begin position="596"/>
        <end position="621"/>
    </location>
</feature>
<protein>
    <recommendedName>
        <fullName evidence="4">Uso1/p115-like vesicle tethering protein C-terminal domain-containing protein</fullName>
    </recommendedName>
</protein>